<sequence length="99" mass="10852">MTTRPDREFAVRLPDGSFVQDSAPNIFGFLSGTETKTWQDRRLAEAYADELRRVAAAQLGVTNLAVAVVWRYVGEWSTDATADRLVASVEQFLESGGAA</sequence>
<organism evidence="1 2">
    <name type="scientific">Antrihabitans stalagmiti</name>
    <dbReference type="NCBI Taxonomy" id="2799499"/>
    <lineage>
        <taxon>Bacteria</taxon>
        <taxon>Bacillati</taxon>
        <taxon>Actinomycetota</taxon>
        <taxon>Actinomycetes</taxon>
        <taxon>Mycobacteriales</taxon>
        <taxon>Nocardiaceae</taxon>
        <taxon>Antrihabitans</taxon>
    </lineage>
</organism>
<evidence type="ECO:0000313" key="2">
    <source>
        <dbReference type="Proteomes" id="UP000655868"/>
    </source>
</evidence>
<dbReference type="Proteomes" id="UP000655868">
    <property type="component" value="Unassembled WGS sequence"/>
</dbReference>
<name>A0A934NX09_9NOCA</name>
<reference evidence="1" key="1">
    <citation type="submission" date="2020-12" db="EMBL/GenBank/DDBJ databases">
        <title>Antrihabitans popcorni sp. nov. and Antrihabitans auranticaus sp. nov., isolated from a larva cave.</title>
        <authorList>
            <person name="Lee S.D."/>
            <person name="Kim I.S."/>
        </authorList>
    </citation>
    <scope>NUCLEOTIDE SEQUENCE</scope>
    <source>
        <strain evidence="1">YC3-6</strain>
    </source>
</reference>
<comment type="caution">
    <text evidence="1">The sequence shown here is derived from an EMBL/GenBank/DDBJ whole genome shotgun (WGS) entry which is preliminary data.</text>
</comment>
<proteinExistence type="predicted"/>
<accession>A0A934NX09</accession>
<evidence type="ECO:0000313" key="1">
    <source>
        <dbReference type="EMBL" id="MBJ8342818.1"/>
    </source>
</evidence>
<protein>
    <submittedName>
        <fullName evidence="1">Uncharacterized protein</fullName>
    </submittedName>
</protein>
<keyword evidence="2" id="KW-1185">Reference proteome</keyword>
<gene>
    <name evidence="1" type="ORF">JGU71_28400</name>
</gene>
<dbReference type="AlphaFoldDB" id="A0A934NX09"/>
<dbReference type="RefSeq" id="WP_199708520.1">
    <property type="nucleotide sequence ID" value="NZ_JAEMNV010000014.1"/>
</dbReference>
<dbReference type="EMBL" id="JAEMNV010000014">
    <property type="protein sequence ID" value="MBJ8342818.1"/>
    <property type="molecule type" value="Genomic_DNA"/>
</dbReference>